<gene>
    <name evidence="9" type="primary">LOC111819400</name>
</gene>
<dbReference type="KEGG" id="tmu:111819400"/>
<protein>
    <submittedName>
        <fullName evidence="9">Uncharacterized protein LOC111819400 isoform X1</fullName>
    </submittedName>
</protein>
<evidence type="ECO:0000313" key="8">
    <source>
        <dbReference type="Proteomes" id="UP000248480"/>
    </source>
</evidence>
<dbReference type="InParanoid" id="A0A2Y9QQX5"/>
<sequence>MGSCSEDPHLCWASWLLGFFILLGVWSTGAKGSGTKDSEAFVSLKEIQGSSVLFHVIMEPGVDPGAEVKEITWSFGDFSAYRDMLCVSSGTDSPTWVSLQDKYKQRVHVPNMTTLMIENLTLGDSGEYQARITLPEGRGSIQKFHLMVYETIPLPQVLTKYLSTTHGWCNVTLECNVSARATENLNIIWESKGLLKDLEQRETPRPDTDPWTLAVSLPLSQPQSKLNASITCVVSNPKDQKNATLDLGEVCVHEDQQSDMEHRGCRWSQWWLCLEAAEDTMTTNDPVWPRSQRWGLPYPTSSLILTEDLVQPVAEHKDEGESDAISSPSLPGDQSWLHINTHQPRSSVKCDYQATFPPQLRQEKTEDGNHVFLSL</sequence>
<dbReference type="PROSITE" id="PS50835">
    <property type="entry name" value="IG_LIKE"/>
    <property type="match status" value="1"/>
</dbReference>
<evidence type="ECO:0000256" key="1">
    <source>
        <dbReference type="ARBA" id="ARBA00004370"/>
    </source>
</evidence>
<name>A0A2Y9QQX5_TRIMA</name>
<dbReference type="RefSeq" id="XP_023581618.1">
    <property type="nucleotide sequence ID" value="XM_023725850.1"/>
</dbReference>
<dbReference type="AlphaFoldDB" id="A0A2Y9QQX5"/>
<keyword evidence="6" id="KW-1133">Transmembrane helix</keyword>
<organism evidence="8 9">
    <name type="scientific">Trichechus manatus latirostris</name>
    <name type="common">Florida manatee</name>
    <dbReference type="NCBI Taxonomy" id="127582"/>
    <lineage>
        <taxon>Eukaryota</taxon>
        <taxon>Metazoa</taxon>
        <taxon>Chordata</taxon>
        <taxon>Craniata</taxon>
        <taxon>Vertebrata</taxon>
        <taxon>Euteleostomi</taxon>
        <taxon>Mammalia</taxon>
        <taxon>Eutheria</taxon>
        <taxon>Afrotheria</taxon>
        <taxon>Sirenia</taxon>
        <taxon>Trichechidae</taxon>
        <taxon>Trichechus</taxon>
    </lineage>
</organism>
<accession>A0A2Y9QQX5</accession>
<dbReference type="InterPro" id="IPR007110">
    <property type="entry name" value="Ig-like_dom"/>
</dbReference>
<keyword evidence="8" id="KW-1185">Reference proteome</keyword>
<keyword evidence="6" id="KW-0812">Transmembrane</keyword>
<dbReference type="GO" id="GO:0016020">
    <property type="term" value="C:membrane"/>
    <property type="evidence" value="ECO:0007669"/>
    <property type="project" value="UniProtKB-SubCell"/>
</dbReference>
<dbReference type="InterPro" id="IPR036179">
    <property type="entry name" value="Ig-like_dom_sf"/>
</dbReference>
<proteinExistence type="predicted"/>
<dbReference type="SUPFAM" id="SSF48726">
    <property type="entry name" value="Immunoglobulin"/>
    <property type="match status" value="2"/>
</dbReference>
<feature type="domain" description="Ig-like" evidence="7">
    <location>
        <begin position="155"/>
        <end position="244"/>
    </location>
</feature>
<dbReference type="PANTHER" id="PTHR12080">
    <property type="entry name" value="SIGNALING LYMPHOCYTIC ACTIVATION MOLECULE"/>
    <property type="match status" value="1"/>
</dbReference>
<evidence type="ECO:0000259" key="7">
    <source>
        <dbReference type="PROSITE" id="PS50835"/>
    </source>
</evidence>
<keyword evidence="2" id="KW-0732">Signal</keyword>
<keyword evidence="3 6" id="KW-0472">Membrane</keyword>
<dbReference type="GeneID" id="111819400"/>
<feature type="region of interest" description="Disordered" evidence="5">
    <location>
        <begin position="313"/>
        <end position="336"/>
    </location>
</feature>
<dbReference type="Proteomes" id="UP000248480">
    <property type="component" value="Unplaced"/>
</dbReference>
<evidence type="ECO:0000256" key="3">
    <source>
        <dbReference type="ARBA" id="ARBA00023136"/>
    </source>
</evidence>
<dbReference type="InterPro" id="IPR013783">
    <property type="entry name" value="Ig-like_fold"/>
</dbReference>
<evidence type="ECO:0000256" key="4">
    <source>
        <dbReference type="ARBA" id="ARBA00023180"/>
    </source>
</evidence>
<dbReference type="PANTHER" id="PTHR12080:SF110">
    <property type="entry name" value="IG-LIKE DOMAIN-CONTAINING PROTEIN"/>
    <property type="match status" value="1"/>
</dbReference>
<evidence type="ECO:0000313" key="9">
    <source>
        <dbReference type="RefSeq" id="XP_023581618.1"/>
    </source>
</evidence>
<dbReference type="InterPro" id="IPR015631">
    <property type="entry name" value="CD2/SLAM_rcpt"/>
</dbReference>
<keyword evidence="4" id="KW-0325">Glycoprotein</keyword>
<evidence type="ECO:0000256" key="5">
    <source>
        <dbReference type="SAM" id="MobiDB-lite"/>
    </source>
</evidence>
<feature type="transmembrane region" description="Helical" evidence="6">
    <location>
        <begin position="12"/>
        <end position="29"/>
    </location>
</feature>
<dbReference type="STRING" id="127582.A0A2Y9QQX5"/>
<dbReference type="Gene3D" id="2.60.40.10">
    <property type="entry name" value="Immunoglobulins"/>
    <property type="match status" value="2"/>
</dbReference>
<reference evidence="9" key="1">
    <citation type="submission" date="2025-08" db="UniProtKB">
        <authorList>
            <consortium name="RefSeq"/>
        </authorList>
    </citation>
    <scope>IDENTIFICATION</scope>
</reference>
<comment type="subcellular location">
    <subcellularLocation>
        <location evidence="1">Membrane</location>
    </subcellularLocation>
</comment>
<evidence type="ECO:0000256" key="6">
    <source>
        <dbReference type="SAM" id="Phobius"/>
    </source>
</evidence>
<evidence type="ECO:0000256" key="2">
    <source>
        <dbReference type="ARBA" id="ARBA00022729"/>
    </source>
</evidence>